<dbReference type="PANTHER" id="PTHR38441:SF1">
    <property type="entry name" value="MEMBRANE PROTEIN"/>
    <property type="match status" value="1"/>
</dbReference>
<dbReference type="AlphaFoldDB" id="A0A917CZU8"/>
<evidence type="ECO:0000313" key="2">
    <source>
        <dbReference type="EMBL" id="GGG03748.1"/>
    </source>
</evidence>
<dbReference type="Pfam" id="PF04341">
    <property type="entry name" value="DUF485"/>
    <property type="match status" value="1"/>
</dbReference>
<accession>A0A917CZU8</accession>
<keyword evidence="1" id="KW-0472">Membrane</keyword>
<organism evidence="2 3">
    <name type="scientific">Paenibacillus abyssi</name>
    <dbReference type="NCBI Taxonomy" id="1340531"/>
    <lineage>
        <taxon>Bacteria</taxon>
        <taxon>Bacillati</taxon>
        <taxon>Bacillota</taxon>
        <taxon>Bacilli</taxon>
        <taxon>Bacillales</taxon>
        <taxon>Paenibacillaceae</taxon>
        <taxon>Paenibacillus</taxon>
    </lineage>
</organism>
<dbReference type="InterPro" id="IPR007436">
    <property type="entry name" value="DUF485"/>
</dbReference>
<sequence length="103" mass="12108">MKEQSRSNAYTEIVQSDSFRRLMAMKKRFILPLSIFFLVFYFVLPVMTAFSDTLNQRAIGSITWAWLFAFAQFIMTWVLCSLYSRKAVQFDEIAEQIKAESKI</sequence>
<reference evidence="2" key="2">
    <citation type="submission" date="2020-09" db="EMBL/GenBank/DDBJ databases">
        <authorList>
            <person name="Sun Q."/>
            <person name="Zhou Y."/>
        </authorList>
    </citation>
    <scope>NUCLEOTIDE SEQUENCE</scope>
    <source>
        <strain evidence="2">CGMCC 1.12987</strain>
    </source>
</reference>
<dbReference type="RefSeq" id="WP_188531029.1">
    <property type="nucleotide sequence ID" value="NZ_BMGR01000006.1"/>
</dbReference>
<keyword evidence="3" id="KW-1185">Reference proteome</keyword>
<dbReference type="EMBL" id="BMGR01000006">
    <property type="protein sequence ID" value="GGG03748.1"/>
    <property type="molecule type" value="Genomic_DNA"/>
</dbReference>
<dbReference type="PANTHER" id="PTHR38441">
    <property type="entry name" value="INTEGRAL MEMBRANE PROTEIN-RELATED"/>
    <property type="match status" value="1"/>
</dbReference>
<feature type="transmembrane region" description="Helical" evidence="1">
    <location>
        <begin position="62"/>
        <end position="83"/>
    </location>
</feature>
<evidence type="ECO:0000256" key="1">
    <source>
        <dbReference type="SAM" id="Phobius"/>
    </source>
</evidence>
<dbReference type="Proteomes" id="UP000644756">
    <property type="component" value="Unassembled WGS sequence"/>
</dbReference>
<gene>
    <name evidence="2" type="ORF">GCM10010916_21050</name>
</gene>
<feature type="transmembrane region" description="Helical" evidence="1">
    <location>
        <begin position="29"/>
        <end position="50"/>
    </location>
</feature>
<protein>
    <submittedName>
        <fullName evidence="2">Membrane protein</fullName>
    </submittedName>
</protein>
<name>A0A917CZU8_9BACL</name>
<keyword evidence="1" id="KW-1133">Transmembrane helix</keyword>
<comment type="caution">
    <text evidence="2">The sequence shown here is derived from an EMBL/GenBank/DDBJ whole genome shotgun (WGS) entry which is preliminary data.</text>
</comment>
<evidence type="ECO:0000313" key="3">
    <source>
        <dbReference type="Proteomes" id="UP000644756"/>
    </source>
</evidence>
<proteinExistence type="predicted"/>
<keyword evidence="1" id="KW-0812">Transmembrane</keyword>
<reference evidence="2" key="1">
    <citation type="journal article" date="2014" name="Int. J. Syst. Evol. Microbiol.">
        <title>Complete genome sequence of Corynebacterium casei LMG S-19264T (=DSM 44701T), isolated from a smear-ripened cheese.</title>
        <authorList>
            <consortium name="US DOE Joint Genome Institute (JGI-PGF)"/>
            <person name="Walter F."/>
            <person name="Albersmeier A."/>
            <person name="Kalinowski J."/>
            <person name="Ruckert C."/>
        </authorList>
    </citation>
    <scope>NUCLEOTIDE SEQUENCE</scope>
    <source>
        <strain evidence="2">CGMCC 1.12987</strain>
    </source>
</reference>